<comment type="caution">
    <text evidence="3">The sequence shown here is derived from an EMBL/GenBank/DDBJ whole genome shotgun (WGS) entry which is preliminary data.</text>
</comment>
<evidence type="ECO:0000256" key="1">
    <source>
        <dbReference type="SAM" id="MobiDB-lite"/>
    </source>
</evidence>
<feature type="compositionally biased region" description="Polar residues" evidence="1">
    <location>
        <begin position="738"/>
        <end position="748"/>
    </location>
</feature>
<feature type="compositionally biased region" description="Acidic residues" evidence="1">
    <location>
        <begin position="711"/>
        <end position="724"/>
    </location>
</feature>
<dbReference type="PROSITE" id="PS50011">
    <property type="entry name" value="PROTEIN_KINASE_DOM"/>
    <property type="match status" value="1"/>
</dbReference>
<evidence type="ECO:0000313" key="3">
    <source>
        <dbReference type="EMBL" id="KAL1793641.1"/>
    </source>
</evidence>
<organism evidence="3 4">
    <name type="scientific">Alternaria dauci</name>
    <dbReference type="NCBI Taxonomy" id="48095"/>
    <lineage>
        <taxon>Eukaryota</taxon>
        <taxon>Fungi</taxon>
        <taxon>Dikarya</taxon>
        <taxon>Ascomycota</taxon>
        <taxon>Pezizomycotina</taxon>
        <taxon>Dothideomycetes</taxon>
        <taxon>Pleosporomycetidae</taxon>
        <taxon>Pleosporales</taxon>
        <taxon>Pleosporineae</taxon>
        <taxon>Pleosporaceae</taxon>
        <taxon>Alternaria</taxon>
        <taxon>Alternaria sect. Porri</taxon>
    </lineage>
</organism>
<reference evidence="3 4" key="1">
    <citation type="submission" date="2024-09" db="EMBL/GenBank/DDBJ databases">
        <title>T2T genomes of carrot and Alternaria dauci and their utility for understanding host-pathogen interaction during carrot leaf blight disease.</title>
        <authorList>
            <person name="Liu W."/>
            <person name="Xu S."/>
            <person name="Ou C."/>
            <person name="Liu X."/>
            <person name="Zhuang F."/>
            <person name="Deng X.W."/>
        </authorList>
    </citation>
    <scope>NUCLEOTIDE SEQUENCE [LARGE SCALE GENOMIC DNA]</scope>
    <source>
        <strain evidence="3 4">A2016</strain>
    </source>
</reference>
<accession>A0ABR3UDI7</accession>
<proteinExistence type="predicted"/>
<sequence>MSALNFLHSHKILHGNVTKESVLLRLADFKPESVLLVDYSKSASFPGGAPEPLKRMTEDGRAAMEVAESCCNIWQLRKTATKDAYSEELMMTKTEAASREFKIMERVAADFFGPRGESRESEEGEKMLRLLSMKEHFWHRARNDQIHNATRREVGPCHSDAIKEMELDWARMHPSPKIGEEQHMLLTLGHSYLHSLASILYHNRWELTPQDVCTKIREIVGDVEEPWQTFPVKRTVSFTQDGTGFEERGILDWIASCCEAYPKWYHAFVQECGRCISPQHGVIKFAEIKKLRDTLVEYGTMPEFMQATFARLTDEKTMDQPTTHLEEIHHEWYHKPSRMFNLTQLHRLAVPDLLIACINEGTIECSNFVEVRGESDIEGLYATLSLLAASSTQLGLTVDIPDHTPHFPLHDPADFSQVLYHVVLAHTGLLPWASVTRDGGQYNFHAPLAPKAPQTAGSFLPTYFGSMKVLPKTLDGREEYRRPDHWLKFKTGKEIDEATDLDKRPTLLAKGPLKKKASQPERLHRPSLPPVDHSVLAQTLKNRKQALAKAQPPAKRNDGDQSSGVVMPAAKRLYVLPSVEDWTPDSVPPVQAPHLSASFVDRQLDHMMANVERQSQSLSSGPLPGIPRVPNESFFQRDNGVNTNILVGPPIAQTAIKDSFTIASNGDFNLADDYKQAEVWLKAMDEEEEPQVAGIFGFNFHHSLRRQGDGSDTDADEPEDEDRNEETRVDDGKAKQAGGQTLFNLPTP</sequence>
<feature type="region of interest" description="Disordered" evidence="1">
    <location>
        <begin position="704"/>
        <end position="748"/>
    </location>
</feature>
<evidence type="ECO:0000259" key="2">
    <source>
        <dbReference type="PROSITE" id="PS50011"/>
    </source>
</evidence>
<keyword evidence="4" id="KW-1185">Reference proteome</keyword>
<protein>
    <recommendedName>
        <fullName evidence="2">Protein kinase domain-containing protein</fullName>
    </recommendedName>
</protein>
<feature type="domain" description="Protein kinase" evidence="2">
    <location>
        <begin position="1"/>
        <end position="193"/>
    </location>
</feature>
<dbReference type="EMBL" id="JBHGVX010000008">
    <property type="protein sequence ID" value="KAL1793641.1"/>
    <property type="molecule type" value="Genomic_DNA"/>
</dbReference>
<gene>
    <name evidence="3" type="ORF">ACET3X_008623</name>
</gene>
<feature type="region of interest" description="Disordered" evidence="1">
    <location>
        <begin position="543"/>
        <end position="564"/>
    </location>
</feature>
<feature type="compositionally biased region" description="Basic and acidic residues" evidence="1">
    <location>
        <begin position="725"/>
        <end position="734"/>
    </location>
</feature>
<dbReference type="GeneID" id="96088945"/>
<dbReference type="InterPro" id="IPR000719">
    <property type="entry name" value="Prot_kinase_dom"/>
</dbReference>
<dbReference type="Proteomes" id="UP001578633">
    <property type="component" value="Chromosome 8"/>
</dbReference>
<name>A0ABR3UDI7_9PLEO</name>
<feature type="region of interest" description="Disordered" evidence="1">
    <location>
        <begin position="510"/>
        <end position="530"/>
    </location>
</feature>
<evidence type="ECO:0000313" key="4">
    <source>
        <dbReference type="Proteomes" id="UP001578633"/>
    </source>
</evidence>
<dbReference type="RefSeq" id="XP_069304225.1">
    <property type="nucleotide sequence ID" value="XM_069454817.1"/>
</dbReference>